<keyword evidence="2" id="KW-1185">Reference proteome</keyword>
<dbReference type="AlphaFoldDB" id="D7BK34"/>
<organism evidence="1 2">
    <name type="scientific">Arcanobacterium haemolyticum (strain ATCC 9345 / DSM 20595 / CCM 5947 / CCUG 17215 / LMG 16163 / NBRC 15585 / NCTC 8452 / 11018)</name>
    <dbReference type="NCBI Taxonomy" id="644284"/>
    <lineage>
        <taxon>Bacteria</taxon>
        <taxon>Bacillati</taxon>
        <taxon>Actinomycetota</taxon>
        <taxon>Actinomycetes</taxon>
        <taxon>Actinomycetales</taxon>
        <taxon>Actinomycetaceae</taxon>
        <taxon>Arcanobacterium</taxon>
    </lineage>
</organism>
<evidence type="ECO:0000313" key="2">
    <source>
        <dbReference type="Proteomes" id="UP000000376"/>
    </source>
</evidence>
<dbReference type="eggNOG" id="ENOG5033FV7">
    <property type="taxonomic scope" value="Bacteria"/>
</dbReference>
<dbReference type="KEGG" id="ahe:Arch_1311"/>
<dbReference type="Proteomes" id="UP000000376">
    <property type="component" value="Chromosome"/>
</dbReference>
<accession>D7BK34</accession>
<protein>
    <recommendedName>
        <fullName evidence="3">PIN domain-containing protein</fullName>
    </recommendedName>
</protein>
<evidence type="ECO:0000313" key="1">
    <source>
        <dbReference type="EMBL" id="ADH93014.1"/>
    </source>
</evidence>
<sequence>MATPAVFIIVDTSVLLSFICSNNEKFLLIFTQESPLYVPETIDNEMARKLKESRFKHGRKTWETLKSSQRVEVLEDNLVTLLPIIRGWAGPRFGLQHGLAKNLGEYVGIAHCIIRQDNNRKNKSTEKVAIILDDGDGAELARKRQIMSFSSEQVLLRAVQLGRLPSRGAAKKVWEQLRKYDEHIPFEDTKLSDRTLYQRDS</sequence>
<dbReference type="HOGENOM" id="CLU_1394276_0_0_11"/>
<name>D7BK34_ARCHD</name>
<dbReference type="STRING" id="644284.Arch_1311"/>
<reference evidence="1 2" key="1">
    <citation type="journal article" date="2010" name="Stand. Genomic Sci.">
        <title>Complete genome sequence of Arcanobacterium haemolyticum type strain (11018).</title>
        <authorList>
            <person name="Yasawong M."/>
            <person name="Teshima H."/>
            <person name="Lapidus A."/>
            <person name="Nolan M."/>
            <person name="Lucas S."/>
            <person name="Glavina Del Rio T."/>
            <person name="Tice H."/>
            <person name="Cheng J."/>
            <person name="Bruce D."/>
            <person name="Detter C."/>
            <person name="Tapia R."/>
            <person name="Han C."/>
            <person name="Goodwin L."/>
            <person name="Pitluck S."/>
            <person name="Liolios K."/>
            <person name="Ivanova N."/>
            <person name="Mavromatis K."/>
            <person name="Mikhailova N."/>
            <person name="Pati A."/>
            <person name="Chen A."/>
            <person name="Palaniappan K."/>
            <person name="Land M."/>
            <person name="Hauser L."/>
            <person name="Chang Y."/>
            <person name="Jeffries C."/>
            <person name="Rohde M."/>
            <person name="Sikorski J."/>
            <person name="Pukall R."/>
            <person name="Goker M."/>
            <person name="Woyke T."/>
            <person name="Bristow J."/>
            <person name="Eisen J."/>
            <person name="Markowitz V."/>
            <person name="Hugenholtz P."/>
            <person name="Kyrpides N."/>
            <person name="Klenk H."/>
        </authorList>
    </citation>
    <scope>NUCLEOTIDE SEQUENCE [LARGE SCALE GENOMIC DNA]</scope>
    <source>
        <strain evidence="2">ATCC 9345 / DSM 20595 / CCUG 17215 / LMG 16163 / NBRC 15585 / NCTC 8452 / 11018</strain>
    </source>
</reference>
<evidence type="ECO:0008006" key="3">
    <source>
        <dbReference type="Google" id="ProtNLM"/>
    </source>
</evidence>
<proteinExistence type="predicted"/>
<dbReference type="EMBL" id="CP002045">
    <property type="protein sequence ID" value="ADH93014.1"/>
    <property type="molecule type" value="Genomic_DNA"/>
</dbReference>
<gene>
    <name evidence="1" type="ordered locus">Arch_1311</name>
</gene>